<evidence type="ECO:0008006" key="3">
    <source>
        <dbReference type="Google" id="ProtNLM"/>
    </source>
</evidence>
<dbReference type="EMBL" id="GEDV01012176">
    <property type="protein sequence ID" value="JAP76381.1"/>
    <property type="molecule type" value="Transcribed_RNA"/>
</dbReference>
<feature type="signal peptide" evidence="1">
    <location>
        <begin position="1"/>
        <end position="22"/>
    </location>
</feature>
<feature type="chain" id="PRO_5007284837" description="Secreted protein" evidence="1">
    <location>
        <begin position="23"/>
        <end position="81"/>
    </location>
</feature>
<reference evidence="2" key="1">
    <citation type="journal article" date="2016" name="Ticks Tick Borne Dis.">
        <title>De novo assembly and annotation of the salivary gland transcriptome of Rhipicephalus appendiculatus male and female ticks during blood feeding.</title>
        <authorList>
            <person name="de Castro M.H."/>
            <person name="de Klerk D."/>
            <person name="Pienaar R."/>
            <person name="Latif A.A."/>
            <person name="Rees D.J."/>
            <person name="Mans B.J."/>
        </authorList>
    </citation>
    <scope>NUCLEOTIDE SEQUENCE</scope>
    <source>
        <tissue evidence="2">Salivary glands</tissue>
    </source>
</reference>
<sequence length="81" mass="9147">MPWLVKFYWLINLTLLNREVHSWDLPRLCYLQVVLISSSLHLFASCQIIDESLHICLSNAAIGATCLEPIEHCAFTCAGSL</sequence>
<proteinExistence type="predicted"/>
<accession>A0A131YEP2</accession>
<keyword evidence="1" id="KW-0732">Signal</keyword>
<evidence type="ECO:0000313" key="2">
    <source>
        <dbReference type="EMBL" id="JAP76381.1"/>
    </source>
</evidence>
<dbReference type="AlphaFoldDB" id="A0A131YEP2"/>
<protein>
    <recommendedName>
        <fullName evidence="3">Secreted protein</fullName>
    </recommendedName>
</protein>
<name>A0A131YEP2_RHIAP</name>
<evidence type="ECO:0000256" key="1">
    <source>
        <dbReference type="SAM" id="SignalP"/>
    </source>
</evidence>
<organism evidence="2">
    <name type="scientific">Rhipicephalus appendiculatus</name>
    <name type="common">Brown ear tick</name>
    <dbReference type="NCBI Taxonomy" id="34631"/>
    <lineage>
        <taxon>Eukaryota</taxon>
        <taxon>Metazoa</taxon>
        <taxon>Ecdysozoa</taxon>
        <taxon>Arthropoda</taxon>
        <taxon>Chelicerata</taxon>
        <taxon>Arachnida</taxon>
        <taxon>Acari</taxon>
        <taxon>Parasitiformes</taxon>
        <taxon>Ixodida</taxon>
        <taxon>Ixodoidea</taxon>
        <taxon>Ixodidae</taxon>
        <taxon>Rhipicephalinae</taxon>
        <taxon>Rhipicephalus</taxon>
        <taxon>Rhipicephalus</taxon>
    </lineage>
</organism>